<feature type="transmembrane region" description="Helical" evidence="7">
    <location>
        <begin position="286"/>
        <end position="310"/>
    </location>
</feature>
<dbReference type="EMBL" id="VOSK01000195">
    <property type="protein sequence ID" value="MPR29060.1"/>
    <property type="molecule type" value="Genomic_DNA"/>
</dbReference>
<keyword evidence="3 7" id="KW-0812">Transmembrane</keyword>
<dbReference type="InterPro" id="IPR025857">
    <property type="entry name" value="MacB_PCD"/>
</dbReference>
<feature type="domain" description="ABC3 transporter permease C-terminal" evidence="8">
    <location>
        <begin position="289"/>
        <end position="402"/>
    </location>
</feature>
<dbReference type="PANTHER" id="PTHR30572:SF4">
    <property type="entry name" value="ABC TRANSPORTER PERMEASE YTRF"/>
    <property type="match status" value="1"/>
</dbReference>
<evidence type="ECO:0000259" key="8">
    <source>
        <dbReference type="Pfam" id="PF02687"/>
    </source>
</evidence>
<dbReference type="Pfam" id="PF02687">
    <property type="entry name" value="FtsX"/>
    <property type="match status" value="1"/>
</dbReference>
<dbReference type="InterPro" id="IPR003838">
    <property type="entry name" value="ABC3_permease_C"/>
</dbReference>
<keyword evidence="2" id="KW-1003">Cell membrane</keyword>
<evidence type="ECO:0000313" key="10">
    <source>
        <dbReference type="EMBL" id="MPR29060.1"/>
    </source>
</evidence>
<gene>
    <name evidence="10" type="ORF">FS320_29075</name>
</gene>
<dbReference type="Proteomes" id="UP000403266">
    <property type="component" value="Unassembled WGS sequence"/>
</dbReference>
<keyword evidence="5 7" id="KW-0472">Membrane</keyword>
<dbReference type="Pfam" id="PF12704">
    <property type="entry name" value="MacB_PCD"/>
    <property type="match status" value="1"/>
</dbReference>
<evidence type="ECO:0000259" key="9">
    <source>
        <dbReference type="Pfam" id="PF12704"/>
    </source>
</evidence>
<evidence type="ECO:0000256" key="2">
    <source>
        <dbReference type="ARBA" id="ARBA00022475"/>
    </source>
</evidence>
<comment type="subcellular location">
    <subcellularLocation>
        <location evidence="1">Cell membrane</location>
        <topology evidence="1">Multi-pass membrane protein</topology>
    </subcellularLocation>
</comment>
<dbReference type="RefSeq" id="WP_152715753.1">
    <property type="nucleotide sequence ID" value="NZ_VOSJ01000197.1"/>
</dbReference>
<sequence length="409" mass="42610">MLGASVRTAFRSLRAHRLRSALTMLGIIIGVAAFVVMVAVGSGAREHVAAQIRSLGANLIGISPGSLTMKSVRLGRGASPRLNEDDARAIAAEVPDVVAVAPVLYGRAQLTSGASNWMAPIHGVTPDFLAVRGWGVVDGREMTLEDNVRSAMVVLLGATIREKLFGEADPVGTVVRLRGVPFTVIGVLDRKGQSVWGDDQDDVALVPLATARSQLVGVNRASPRLVHGISVKYAEGGSAAEVMPAIGDLLRQRHRLPPGQDETFIIRNLAEVAGIEQAATRTLSGLLAAVAAVSLVVGGIGIMNIMLVSVTERTREIGLRLAVGAQDRDILAQFLVEAVTLAALGGLLGALVGIAGSVAVAMTVGWSVLIDVSTLIVAIAFAGMVGVSFGFYPAWRAAHLDPIVALRSE</sequence>
<name>A0A5N7MQX3_9HYPH</name>
<evidence type="ECO:0000313" key="11">
    <source>
        <dbReference type="Proteomes" id="UP000403266"/>
    </source>
</evidence>
<reference evidence="10 11" key="1">
    <citation type="journal article" date="2019" name="Syst. Appl. Microbiol.">
        <title>Microvirga tunisiensis sp. nov., a root nodule symbiotic bacterium isolated from Lupinus micranthus and L. luteus grown in Northern Tunisia.</title>
        <authorList>
            <person name="Msaddak A."/>
            <person name="Rejili M."/>
            <person name="Duran D."/>
            <person name="Mars M."/>
            <person name="Palacios J.M."/>
            <person name="Ruiz-Argueso T."/>
            <person name="Rey L."/>
            <person name="Imperial J."/>
        </authorList>
    </citation>
    <scope>NUCLEOTIDE SEQUENCE [LARGE SCALE GENOMIC DNA]</scope>
    <source>
        <strain evidence="10 11">Lmie10</strain>
    </source>
</reference>
<accession>A0A5N7MQX3</accession>
<organism evidence="10 11">
    <name type="scientific">Microvirga tunisiensis</name>
    <dbReference type="NCBI Taxonomy" id="2108360"/>
    <lineage>
        <taxon>Bacteria</taxon>
        <taxon>Pseudomonadati</taxon>
        <taxon>Pseudomonadota</taxon>
        <taxon>Alphaproteobacteria</taxon>
        <taxon>Hyphomicrobiales</taxon>
        <taxon>Methylobacteriaceae</taxon>
        <taxon>Microvirga</taxon>
    </lineage>
</organism>
<protein>
    <submittedName>
        <fullName evidence="10">FtsX-like permease family protein</fullName>
    </submittedName>
</protein>
<feature type="transmembrane region" description="Helical" evidence="7">
    <location>
        <begin position="368"/>
        <end position="392"/>
    </location>
</feature>
<dbReference type="AlphaFoldDB" id="A0A5N7MQX3"/>
<dbReference type="InterPro" id="IPR050250">
    <property type="entry name" value="Macrolide_Exporter_MacB"/>
</dbReference>
<evidence type="ECO:0000256" key="5">
    <source>
        <dbReference type="ARBA" id="ARBA00023136"/>
    </source>
</evidence>
<evidence type="ECO:0000256" key="3">
    <source>
        <dbReference type="ARBA" id="ARBA00022692"/>
    </source>
</evidence>
<keyword evidence="11" id="KW-1185">Reference proteome</keyword>
<comment type="caution">
    <text evidence="10">The sequence shown here is derived from an EMBL/GenBank/DDBJ whole genome shotgun (WGS) entry which is preliminary data.</text>
</comment>
<evidence type="ECO:0000256" key="4">
    <source>
        <dbReference type="ARBA" id="ARBA00022989"/>
    </source>
</evidence>
<evidence type="ECO:0000256" key="7">
    <source>
        <dbReference type="SAM" id="Phobius"/>
    </source>
</evidence>
<proteinExistence type="inferred from homology"/>
<dbReference type="GO" id="GO:0005886">
    <property type="term" value="C:plasma membrane"/>
    <property type="evidence" value="ECO:0007669"/>
    <property type="project" value="UniProtKB-SubCell"/>
</dbReference>
<dbReference type="PANTHER" id="PTHR30572">
    <property type="entry name" value="MEMBRANE COMPONENT OF TRANSPORTER-RELATED"/>
    <property type="match status" value="1"/>
</dbReference>
<feature type="transmembrane region" description="Helical" evidence="7">
    <location>
        <begin position="331"/>
        <end position="362"/>
    </location>
</feature>
<dbReference type="OrthoDB" id="9770036at2"/>
<dbReference type="GO" id="GO:0022857">
    <property type="term" value="F:transmembrane transporter activity"/>
    <property type="evidence" value="ECO:0007669"/>
    <property type="project" value="TreeGrafter"/>
</dbReference>
<feature type="transmembrane region" description="Helical" evidence="7">
    <location>
        <begin position="21"/>
        <end position="44"/>
    </location>
</feature>
<feature type="domain" description="MacB-like periplasmic core" evidence="9">
    <location>
        <begin position="20"/>
        <end position="247"/>
    </location>
</feature>
<keyword evidence="4 7" id="KW-1133">Transmembrane helix</keyword>
<comment type="similarity">
    <text evidence="6">Belongs to the ABC-4 integral membrane protein family.</text>
</comment>
<evidence type="ECO:0000256" key="1">
    <source>
        <dbReference type="ARBA" id="ARBA00004651"/>
    </source>
</evidence>
<evidence type="ECO:0000256" key="6">
    <source>
        <dbReference type="ARBA" id="ARBA00038076"/>
    </source>
</evidence>